<dbReference type="Gene3D" id="1.20.1250.20">
    <property type="entry name" value="MFS general substrate transporter like domains"/>
    <property type="match status" value="1"/>
</dbReference>
<dbReference type="PANTHER" id="PTHR42718:SF9">
    <property type="entry name" value="MAJOR FACILITATOR SUPERFAMILY MULTIDRUG TRANSPORTER MFSC"/>
    <property type="match status" value="1"/>
</dbReference>
<evidence type="ECO:0000256" key="1">
    <source>
        <dbReference type="ARBA" id="ARBA00004651"/>
    </source>
</evidence>
<dbReference type="PROSITE" id="PS50850">
    <property type="entry name" value="MFS"/>
    <property type="match status" value="1"/>
</dbReference>
<dbReference type="RefSeq" id="WP_249737240.1">
    <property type="nucleotide sequence ID" value="NZ_JAKNCJ010000002.1"/>
</dbReference>
<evidence type="ECO:0000256" key="3">
    <source>
        <dbReference type="ARBA" id="ARBA00022692"/>
    </source>
</evidence>
<evidence type="ECO:0000259" key="7">
    <source>
        <dbReference type="PROSITE" id="PS50850"/>
    </source>
</evidence>
<evidence type="ECO:0000313" key="9">
    <source>
        <dbReference type="Proteomes" id="UP001203761"/>
    </source>
</evidence>
<keyword evidence="4 6" id="KW-1133">Transmembrane helix</keyword>
<proteinExistence type="predicted"/>
<dbReference type="EMBL" id="JAKNCJ010000002">
    <property type="protein sequence ID" value="MCL6423151.1"/>
    <property type="molecule type" value="Genomic_DNA"/>
</dbReference>
<sequence length="119" mass="11482">MIGMTLFGTGLGFFATPATDAAISSVPTEQSGAASGVFKMASSLGAAIGLAIAGAILAAGSAMDPDRIAAGGLFQGAPDALPIRFGAMAGNLFEAGMVILALIAVIVLVPRTAGSAKAS</sequence>
<feature type="transmembrane region" description="Helical" evidence="6">
    <location>
        <begin position="92"/>
        <end position="113"/>
    </location>
</feature>
<keyword evidence="5 6" id="KW-0472">Membrane</keyword>
<accession>A0ABT0QZS3</accession>
<feature type="transmembrane region" description="Helical" evidence="6">
    <location>
        <begin position="37"/>
        <end position="59"/>
    </location>
</feature>
<keyword evidence="3 6" id="KW-0812">Transmembrane</keyword>
<evidence type="ECO:0000256" key="6">
    <source>
        <dbReference type="SAM" id="Phobius"/>
    </source>
</evidence>
<name>A0ABT0QZS3_9MICO</name>
<evidence type="ECO:0000256" key="2">
    <source>
        <dbReference type="ARBA" id="ARBA00022448"/>
    </source>
</evidence>
<dbReference type="InterPro" id="IPR020846">
    <property type="entry name" value="MFS_dom"/>
</dbReference>
<evidence type="ECO:0000256" key="5">
    <source>
        <dbReference type="ARBA" id="ARBA00023136"/>
    </source>
</evidence>
<comment type="caution">
    <text evidence="8">The sequence shown here is derived from an EMBL/GenBank/DDBJ whole genome shotgun (WGS) entry which is preliminary data.</text>
</comment>
<protein>
    <recommendedName>
        <fullName evidence="7">Major facilitator superfamily (MFS) profile domain-containing protein</fullName>
    </recommendedName>
</protein>
<feature type="domain" description="Major facilitator superfamily (MFS) profile" evidence="7">
    <location>
        <begin position="1"/>
        <end position="113"/>
    </location>
</feature>
<reference evidence="8" key="1">
    <citation type="submission" date="2022-02" db="EMBL/GenBank/DDBJ databases">
        <authorList>
            <person name="Lee M."/>
            <person name="Kim S.-J."/>
            <person name="Jung M.-Y."/>
        </authorList>
    </citation>
    <scope>NUCLEOTIDE SEQUENCE</scope>
    <source>
        <strain evidence="8">JHP9</strain>
    </source>
</reference>
<evidence type="ECO:0000313" key="8">
    <source>
        <dbReference type="EMBL" id="MCL6423151.1"/>
    </source>
</evidence>
<gene>
    <name evidence="8" type="ORF">Bequi_07100</name>
</gene>
<dbReference type="PANTHER" id="PTHR42718">
    <property type="entry name" value="MAJOR FACILITATOR SUPERFAMILY MULTIDRUG TRANSPORTER MFSC"/>
    <property type="match status" value="1"/>
</dbReference>
<dbReference type="SUPFAM" id="SSF103473">
    <property type="entry name" value="MFS general substrate transporter"/>
    <property type="match status" value="1"/>
</dbReference>
<evidence type="ECO:0000256" key="4">
    <source>
        <dbReference type="ARBA" id="ARBA00022989"/>
    </source>
</evidence>
<dbReference type="InterPro" id="IPR036259">
    <property type="entry name" value="MFS_trans_sf"/>
</dbReference>
<keyword evidence="9" id="KW-1185">Reference proteome</keyword>
<dbReference type="Proteomes" id="UP001203761">
    <property type="component" value="Unassembled WGS sequence"/>
</dbReference>
<keyword evidence="2" id="KW-0813">Transport</keyword>
<organism evidence="8 9">
    <name type="scientific">Brachybacterium equifaecis</name>
    <dbReference type="NCBI Taxonomy" id="2910770"/>
    <lineage>
        <taxon>Bacteria</taxon>
        <taxon>Bacillati</taxon>
        <taxon>Actinomycetota</taxon>
        <taxon>Actinomycetes</taxon>
        <taxon>Micrococcales</taxon>
        <taxon>Dermabacteraceae</taxon>
        <taxon>Brachybacterium</taxon>
    </lineage>
</organism>
<comment type="subcellular location">
    <subcellularLocation>
        <location evidence="1">Cell membrane</location>
        <topology evidence="1">Multi-pass membrane protein</topology>
    </subcellularLocation>
</comment>